<evidence type="ECO:0000313" key="2">
    <source>
        <dbReference type="Proteomes" id="UP000178859"/>
    </source>
</evidence>
<dbReference type="Proteomes" id="UP000178859">
    <property type="component" value="Unassembled WGS sequence"/>
</dbReference>
<proteinExistence type="predicted"/>
<protein>
    <submittedName>
        <fullName evidence="1">Uncharacterized protein</fullName>
    </submittedName>
</protein>
<dbReference type="AlphaFoldDB" id="A0A1F5MHG8"/>
<accession>A0A1F5MHG8</accession>
<sequence>MKYFAPVRIRIEKDVVALVTRVLRGKGTLNVNVGQQVSPEEIIGTGEVTSGFRTLNLSTLLSVAPEQVEKFLIKQIGQRIYQGELMAYRKGGLFTPKKQITSPTDGILDFFNNKTGELKISLAPRKADLPAGVYGIVEMVDNSRGQVMIRTQVSRIYGICGSGRSRDGILHILGKKDELVPKNMIQNKFDGQILVGGSLFFKDTISASISAGVSGIITGGINATDYKGMAGGRLSFPKKLDNDIGISIIVCEGFGSIPLGDDIFDELKEHEGRFVFIDGNKTVVNLPSPVSSSLIKVKSTGISMQQTNDFVSGNPAEQVLQLSVGMKVRVVGNYYLAAQGKLLAMDDSPTLLPSGIKTCLATVETASKKIQVPVANLEVMM</sequence>
<name>A0A1F5MHG8_9BACT</name>
<organism evidence="1 2">
    <name type="scientific">Candidatus Daviesbacteria bacterium RIFCSPLOWO2_02_FULL_36_7</name>
    <dbReference type="NCBI Taxonomy" id="1797792"/>
    <lineage>
        <taxon>Bacteria</taxon>
        <taxon>Candidatus Daviesiibacteriota</taxon>
    </lineage>
</organism>
<gene>
    <name evidence="1" type="ORF">A3I48_02635</name>
</gene>
<comment type="caution">
    <text evidence="1">The sequence shown here is derived from an EMBL/GenBank/DDBJ whole genome shotgun (WGS) entry which is preliminary data.</text>
</comment>
<dbReference type="EMBL" id="MFDT01000035">
    <property type="protein sequence ID" value="OGE64816.1"/>
    <property type="molecule type" value="Genomic_DNA"/>
</dbReference>
<reference evidence="1 2" key="1">
    <citation type="journal article" date="2016" name="Nat. Commun.">
        <title>Thousands of microbial genomes shed light on interconnected biogeochemical processes in an aquifer system.</title>
        <authorList>
            <person name="Anantharaman K."/>
            <person name="Brown C.T."/>
            <person name="Hug L.A."/>
            <person name="Sharon I."/>
            <person name="Castelle C.J."/>
            <person name="Probst A.J."/>
            <person name="Thomas B.C."/>
            <person name="Singh A."/>
            <person name="Wilkins M.J."/>
            <person name="Karaoz U."/>
            <person name="Brodie E.L."/>
            <person name="Williams K.H."/>
            <person name="Hubbard S.S."/>
            <person name="Banfield J.F."/>
        </authorList>
    </citation>
    <scope>NUCLEOTIDE SEQUENCE [LARGE SCALE GENOMIC DNA]</scope>
</reference>
<evidence type="ECO:0000313" key="1">
    <source>
        <dbReference type="EMBL" id="OGE64816.1"/>
    </source>
</evidence>